<dbReference type="GO" id="GO:0005829">
    <property type="term" value="C:cytosol"/>
    <property type="evidence" value="ECO:0007669"/>
    <property type="project" value="TreeGrafter"/>
</dbReference>
<feature type="binding site" evidence="8">
    <location>
        <position position="375"/>
    </location>
    <ligand>
        <name>N(1)-(5-phospho-beta-D-ribosyl)glycinamide</name>
        <dbReference type="ChEBI" id="CHEBI:143788"/>
    </ligand>
</feature>
<dbReference type="Gene3D" id="3.30.470.20">
    <property type="entry name" value="ATP-grasp fold, B domain"/>
    <property type="match status" value="1"/>
</dbReference>
<feature type="binding site" evidence="8">
    <location>
        <begin position="382"/>
        <end position="383"/>
    </location>
    <ligand>
        <name>N(1)-(5-phospho-beta-D-ribosyl)glycinamide</name>
        <dbReference type="ChEBI" id="CHEBI:143788"/>
    </ligand>
</feature>
<dbReference type="Pfam" id="PF22660">
    <property type="entry name" value="RS_preATP-grasp-like"/>
    <property type="match status" value="1"/>
</dbReference>
<dbReference type="NCBIfam" id="NF006766">
    <property type="entry name" value="PRK09288.1"/>
    <property type="match status" value="1"/>
</dbReference>
<keyword evidence="10" id="KW-0808">Transferase</keyword>
<dbReference type="InterPro" id="IPR054350">
    <property type="entry name" value="PurT/PurK_preATP-grasp"/>
</dbReference>
<dbReference type="Pfam" id="PF02222">
    <property type="entry name" value="ATP-grasp"/>
    <property type="match status" value="1"/>
</dbReference>
<dbReference type="STRING" id="698738.OLEAN_C28460"/>
<keyword evidence="11" id="KW-1185">Reference proteome</keyword>
<evidence type="ECO:0000256" key="4">
    <source>
        <dbReference type="ARBA" id="ARBA00022741"/>
    </source>
</evidence>
<dbReference type="GO" id="GO:0005524">
    <property type="term" value="F:ATP binding"/>
    <property type="evidence" value="ECO:0007669"/>
    <property type="project" value="UniProtKB-UniRule"/>
</dbReference>
<evidence type="ECO:0000313" key="10">
    <source>
        <dbReference type="EMBL" id="CCK77022.1"/>
    </source>
</evidence>
<feature type="binding site" evidence="8">
    <location>
        <position position="298"/>
    </location>
    <ligand>
        <name>Mg(2+)</name>
        <dbReference type="ChEBI" id="CHEBI:18420"/>
    </ligand>
</feature>
<feature type="binding site" evidence="8">
    <location>
        <position position="286"/>
    </location>
    <ligand>
        <name>Mg(2+)</name>
        <dbReference type="ChEBI" id="CHEBI:18420"/>
    </ligand>
</feature>
<dbReference type="InterPro" id="IPR011761">
    <property type="entry name" value="ATP-grasp"/>
</dbReference>
<dbReference type="SUPFAM" id="SSF51246">
    <property type="entry name" value="Rudiment single hybrid motif"/>
    <property type="match status" value="1"/>
</dbReference>
<evidence type="ECO:0000256" key="2">
    <source>
        <dbReference type="ARBA" id="ARBA00022598"/>
    </source>
</evidence>
<dbReference type="PATRIC" id="fig|698738.3.peg.2954"/>
<reference evidence="10 11" key="1">
    <citation type="journal article" date="2013" name="Nat. Commun.">
        <title>Genome sequence and functional genomic analysis of the oil-degrading bacterium Oleispira antarctica.</title>
        <authorList>
            <person name="Kube M."/>
            <person name="Chernikova T.N."/>
            <person name="Al-Ramahi Y."/>
            <person name="Beloqui A."/>
            <person name="Lopez-Cortez N."/>
            <person name="Guazzaroni M.E."/>
            <person name="Heipieper H.J."/>
            <person name="Klages S."/>
            <person name="Kotsyurbenko O.R."/>
            <person name="Langer I."/>
            <person name="Nechitaylo T.Y."/>
            <person name="Lunsdorf H."/>
            <person name="Fernandez M."/>
            <person name="Juarez S."/>
            <person name="Ciordia S."/>
            <person name="Singer A."/>
            <person name="Kagan O."/>
            <person name="Egorova O."/>
            <person name="Petit P.A."/>
            <person name="Stogios P."/>
            <person name="Kim Y."/>
            <person name="Tchigvintsev A."/>
            <person name="Flick R."/>
            <person name="Denaro R."/>
            <person name="Genovese M."/>
            <person name="Albar J.P."/>
            <person name="Reva O.N."/>
            <person name="Martinez-Gomariz M."/>
            <person name="Tran H."/>
            <person name="Ferrer M."/>
            <person name="Savchenko A."/>
            <person name="Yakunin A.F."/>
            <person name="Yakimov M.M."/>
            <person name="Golyshina O.V."/>
            <person name="Reinhardt R."/>
            <person name="Golyshin P.N."/>
        </authorList>
    </citation>
    <scope>NUCLEOTIDE SEQUENCE [LARGE SCALE GENOMIC DNA]</scope>
</reference>
<protein>
    <recommendedName>
        <fullName evidence="8">Formate-dependent phosphoribosylglycinamide formyltransferase</fullName>
        <ecNumber evidence="8">6.3.1.21</ecNumber>
    </recommendedName>
    <alternativeName>
        <fullName evidence="8">5'-phosphoribosylglycinamide transformylase 2</fullName>
    </alternativeName>
    <alternativeName>
        <fullName evidence="8">Formate-dependent GAR transformylase</fullName>
    </alternativeName>
    <alternativeName>
        <fullName evidence="8">GAR transformylase 2</fullName>
        <shortName evidence="8">GART 2</shortName>
    </alternativeName>
    <alternativeName>
        <fullName evidence="8">Non-folate glycinamide ribonucleotide transformylase</fullName>
    </alternativeName>
    <alternativeName>
        <fullName evidence="8">Phosphoribosylglycinamide formyltransferase 2</fullName>
    </alternativeName>
</protein>
<sequence length="412" mass="44259">MTVLGTPFSPSATKVLLCGAGELGKEVAIEFQRLGCEVIALDRYDNAPAMQVADRSYTLSMLDGAALEKIIKEEKPDYIIPEIEAIATDTLADLEQQGFNVVPSARAAQLTMNREGIRRLAAETLDIPTSPYIFADNKTDFVAAVNSIGMPCVVKPIMSSSGKGQSTLKDAAEIDAAWDYAQEGGRAGAGKVIVEGFVDFDYEITLLTIRHKAISTIKVSAETESVVKDAVITTSFCQPIGHRQENGDYQESWQPQAMSEKALKRAQAIAEKVTTELGGCGLFGVELFIKGDDVIFSEVSPRPHDTGLVTLISQDLSQFALHVRAILGLPIPNIVQHGPSASAVLLVSGESKNIRYSGLDKALAEINTQLRLFGKPEVSGQRRMGVALARGTEVGHACRKALAVIKSIEVDV</sequence>
<keyword evidence="4 8" id="KW-0547">Nucleotide-binding</keyword>
<feature type="binding site" evidence="8">
    <location>
        <position position="203"/>
    </location>
    <ligand>
        <name>ATP</name>
        <dbReference type="ChEBI" id="CHEBI:30616"/>
    </ligand>
</feature>
<dbReference type="NCBIfam" id="TIGR01142">
    <property type="entry name" value="purT"/>
    <property type="match status" value="1"/>
</dbReference>
<dbReference type="AlphaFoldDB" id="R4YPP2"/>
<name>R4YPP2_OLEAN</name>
<dbReference type="Proteomes" id="UP000032749">
    <property type="component" value="Chromosome"/>
</dbReference>
<dbReference type="Gene3D" id="3.40.50.20">
    <property type="match status" value="1"/>
</dbReference>
<dbReference type="HAMAP" id="MF_01643">
    <property type="entry name" value="PurT"/>
    <property type="match status" value="1"/>
</dbReference>
<dbReference type="EMBL" id="FO203512">
    <property type="protein sequence ID" value="CCK77022.1"/>
    <property type="molecule type" value="Genomic_DNA"/>
</dbReference>
<feature type="binding site" evidence="8">
    <location>
        <position position="82"/>
    </location>
    <ligand>
        <name>N(1)-(5-phospho-beta-D-ribosyl)glycinamide</name>
        <dbReference type="ChEBI" id="CHEBI:143788"/>
    </ligand>
</feature>
<dbReference type="GO" id="GO:0000287">
    <property type="term" value="F:magnesium ion binding"/>
    <property type="evidence" value="ECO:0007669"/>
    <property type="project" value="UniProtKB-UniRule"/>
</dbReference>
<dbReference type="SUPFAM" id="SSF56059">
    <property type="entry name" value="Glutathione synthetase ATP-binding domain-like"/>
    <property type="match status" value="1"/>
</dbReference>
<dbReference type="KEGG" id="oai:OLEAN_C28460"/>
<comment type="pathway">
    <text evidence="8">Purine metabolism; IMP biosynthesis via de novo pathway; N(2)-formyl-N(1)-(5-phospho-D-ribosyl)glycinamide from N(1)-(5-phospho-D-ribosyl)glycinamide (formate route): step 1/1.</text>
</comment>
<keyword evidence="6 8" id="KW-0067">ATP-binding</keyword>
<feature type="binding site" evidence="8">
    <location>
        <position position="155"/>
    </location>
    <ligand>
        <name>ATP</name>
        <dbReference type="ChEBI" id="CHEBI:30616"/>
    </ligand>
</feature>
<feature type="binding site" evidence="8">
    <location>
        <begin position="22"/>
        <end position="23"/>
    </location>
    <ligand>
        <name>N(1)-(5-phospho-beta-D-ribosyl)glycinamide</name>
        <dbReference type="ChEBI" id="CHEBI:143788"/>
    </ligand>
</feature>
<dbReference type="Gene3D" id="3.30.1490.20">
    <property type="entry name" value="ATP-grasp fold, A domain"/>
    <property type="match status" value="1"/>
</dbReference>
<evidence type="ECO:0000256" key="5">
    <source>
        <dbReference type="ARBA" id="ARBA00022755"/>
    </source>
</evidence>
<dbReference type="GO" id="GO:0004644">
    <property type="term" value="F:phosphoribosylglycinamide formyltransferase activity"/>
    <property type="evidence" value="ECO:0007669"/>
    <property type="project" value="UniProtKB-UniRule"/>
</dbReference>
<accession>R4YPP2</accession>
<dbReference type="InterPro" id="IPR005862">
    <property type="entry name" value="PurT"/>
</dbReference>
<keyword evidence="2 8" id="KW-0436">Ligase</keyword>
<dbReference type="GO" id="GO:0006189">
    <property type="term" value="P:'de novo' IMP biosynthetic process"/>
    <property type="evidence" value="ECO:0007669"/>
    <property type="project" value="UniProtKB-UniRule"/>
</dbReference>
<keyword evidence="5 8" id="KW-0658">Purine biosynthesis</keyword>
<dbReference type="UniPathway" id="UPA00074">
    <property type="reaction ID" value="UER00127"/>
</dbReference>
<feature type="domain" description="ATP-grasp" evidence="9">
    <location>
        <begin position="119"/>
        <end position="327"/>
    </location>
</feature>
<dbReference type="InterPro" id="IPR016185">
    <property type="entry name" value="PreATP-grasp_dom_sf"/>
</dbReference>
<dbReference type="InterPro" id="IPR011054">
    <property type="entry name" value="Rudment_hybrid_motif"/>
</dbReference>
<dbReference type="PANTHER" id="PTHR43055">
    <property type="entry name" value="FORMATE-DEPENDENT PHOSPHORIBOSYLGLYCINAMIDE FORMYLTRANSFERASE"/>
    <property type="match status" value="1"/>
</dbReference>
<gene>
    <name evidence="8 10" type="primary">purT</name>
    <name evidence="10" type="ORF">OLEAN_C28460</name>
</gene>
<dbReference type="FunFam" id="3.30.1490.20:FF:000013">
    <property type="entry name" value="Formate-dependent phosphoribosylglycinamide formyltransferase"/>
    <property type="match status" value="1"/>
</dbReference>
<evidence type="ECO:0000259" key="9">
    <source>
        <dbReference type="PROSITE" id="PS50975"/>
    </source>
</evidence>
<dbReference type="OrthoDB" id="9804625at2"/>
<evidence type="ECO:0000256" key="1">
    <source>
        <dbReference type="ARBA" id="ARBA00011738"/>
    </source>
</evidence>
<comment type="function">
    <text evidence="8">Involved in the de novo purine biosynthesis. Catalyzes the transfer of formate to 5-phospho-ribosyl-glycinamide (GAR), producing 5-phospho-ribosyl-N-formylglycinamide (FGAR). Formate is provided by PurU via hydrolysis of 10-formyl-tetrahydrofolate.</text>
</comment>
<dbReference type="FunFam" id="3.40.50.20:FF:000007">
    <property type="entry name" value="Formate-dependent phosphoribosylglycinamide formyltransferase"/>
    <property type="match status" value="1"/>
</dbReference>
<comment type="subunit">
    <text evidence="1 8">Homodimer.</text>
</comment>
<evidence type="ECO:0000256" key="3">
    <source>
        <dbReference type="ARBA" id="ARBA00022723"/>
    </source>
</evidence>
<dbReference type="InterPro" id="IPR048740">
    <property type="entry name" value="PurT_C"/>
</dbReference>
<comment type="similarity">
    <text evidence="8">Belongs to the PurK/PurT family.</text>
</comment>
<dbReference type="EC" id="6.3.1.21" evidence="8"/>
<feature type="binding site" evidence="8">
    <location>
        <position position="114"/>
    </location>
    <ligand>
        <name>ATP</name>
        <dbReference type="ChEBI" id="CHEBI:30616"/>
    </ligand>
</feature>
<proteinExistence type="inferred from homology"/>
<dbReference type="InterPro" id="IPR013815">
    <property type="entry name" value="ATP_grasp_subdomain_1"/>
</dbReference>
<comment type="catalytic activity">
    <reaction evidence="8">
        <text>N(1)-(5-phospho-beta-D-ribosyl)glycinamide + formate + ATP = N(2)-formyl-N(1)-(5-phospho-beta-D-ribosyl)glycinamide + ADP + phosphate + H(+)</text>
        <dbReference type="Rhea" id="RHEA:24829"/>
        <dbReference type="ChEBI" id="CHEBI:15378"/>
        <dbReference type="ChEBI" id="CHEBI:15740"/>
        <dbReference type="ChEBI" id="CHEBI:30616"/>
        <dbReference type="ChEBI" id="CHEBI:43474"/>
        <dbReference type="ChEBI" id="CHEBI:143788"/>
        <dbReference type="ChEBI" id="CHEBI:147286"/>
        <dbReference type="ChEBI" id="CHEBI:456216"/>
        <dbReference type="EC" id="6.3.1.21"/>
    </reaction>
</comment>
<dbReference type="PROSITE" id="PS50975">
    <property type="entry name" value="ATP_GRASP"/>
    <property type="match status" value="1"/>
</dbReference>
<dbReference type="GO" id="GO:0043815">
    <property type="term" value="F:phosphoribosylglycinamide formyltransferase 2 activity"/>
    <property type="evidence" value="ECO:0007669"/>
    <property type="project" value="UniProtKB-UniRule"/>
</dbReference>
<feature type="binding site" evidence="8">
    <location>
        <begin position="160"/>
        <end position="165"/>
    </location>
    <ligand>
        <name>ATP</name>
        <dbReference type="ChEBI" id="CHEBI:30616"/>
    </ligand>
</feature>
<keyword evidence="3 8" id="KW-0479">Metal-binding</keyword>
<dbReference type="PANTHER" id="PTHR43055:SF1">
    <property type="entry name" value="FORMATE-DEPENDENT PHOSPHORIBOSYLGLYCINAMIDE FORMYLTRANSFERASE"/>
    <property type="match status" value="1"/>
</dbReference>
<evidence type="ECO:0000256" key="7">
    <source>
        <dbReference type="ARBA" id="ARBA00022842"/>
    </source>
</evidence>
<evidence type="ECO:0000256" key="6">
    <source>
        <dbReference type="ARBA" id="ARBA00022840"/>
    </source>
</evidence>
<evidence type="ECO:0000256" key="8">
    <source>
        <dbReference type="HAMAP-Rule" id="MF_01643"/>
    </source>
</evidence>
<evidence type="ECO:0000313" key="11">
    <source>
        <dbReference type="Proteomes" id="UP000032749"/>
    </source>
</evidence>
<keyword evidence="7 8" id="KW-0460">Magnesium</keyword>
<organism evidence="10 11">
    <name type="scientific">Oleispira antarctica RB-8</name>
    <dbReference type="NCBI Taxonomy" id="698738"/>
    <lineage>
        <taxon>Bacteria</taxon>
        <taxon>Pseudomonadati</taxon>
        <taxon>Pseudomonadota</taxon>
        <taxon>Gammaproteobacteria</taxon>
        <taxon>Oceanospirillales</taxon>
        <taxon>Oceanospirillaceae</taxon>
        <taxon>Oleispira</taxon>
    </lineage>
</organism>
<feature type="binding site" evidence="8">
    <location>
        <position position="305"/>
    </location>
    <ligand>
        <name>N(1)-(5-phospho-beta-D-ribosyl)glycinamide</name>
        <dbReference type="ChEBI" id="CHEBI:143788"/>
    </ligand>
</feature>
<dbReference type="HOGENOM" id="CLU_011534_1_3_6"/>
<dbReference type="SUPFAM" id="SSF52440">
    <property type="entry name" value="PreATP-grasp domain"/>
    <property type="match status" value="1"/>
</dbReference>
<feature type="binding site" evidence="8">
    <location>
        <begin position="195"/>
        <end position="198"/>
    </location>
    <ligand>
        <name>ATP</name>
        <dbReference type="ChEBI" id="CHEBI:30616"/>
    </ligand>
</feature>
<dbReference type="InterPro" id="IPR003135">
    <property type="entry name" value="ATP-grasp_carboxylate-amine"/>
</dbReference>
<dbReference type="Pfam" id="PF21244">
    <property type="entry name" value="PurT_C"/>
    <property type="match status" value="1"/>
</dbReference>